<gene>
    <name evidence="2" type="ORF">VTL71DRAFT_3422</name>
</gene>
<accession>A0ABR4C744</accession>
<feature type="region of interest" description="Disordered" evidence="1">
    <location>
        <begin position="902"/>
        <end position="960"/>
    </location>
</feature>
<feature type="region of interest" description="Disordered" evidence="1">
    <location>
        <begin position="753"/>
        <end position="791"/>
    </location>
</feature>
<feature type="compositionally biased region" description="Low complexity" evidence="1">
    <location>
        <begin position="754"/>
        <end position="768"/>
    </location>
</feature>
<feature type="compositionally biased region" description="Polar residues" evidence="1">
    <location>
        <begin position="946"/>
        <end position="960"/>
    </location>
</feature>
<feature type="region of interest" description="Disordered" evidence="1">
    <location>
        <begin position="1123"/>
        <end position="1181"/>
    </location>
</feature>
<keyword evidence="3" id="KW-1185">Reference proteome</keyword>
<feature type="region of interest" description="Disordered" evidence="1">
    <location>
        <begin position="366"/>
        <end position="388"/>
    </location>
</feature>
<evidence type="ECO:0000256" key="1">
    <source>
        <dbReference type="SAM" id="MobiDB-lite"/>
    </source>
</evidence>
<feature type="compositionally biased region" description="Polar residues" evidence="1">
    <location>
        <begin position="1052"/>
        <end position="1062"/>
    </location>
</feature>
<feature type="region of interest" description="Disordered" evidence="1">
    <location>
        <begin position="592"/>
        <end position="655"/>
    </location>
</feature>
<organism evidence="2 3">
    <name type="scientific">Oculimacula yallundae</name>
    <dbReference type="NCBI Taxonomy" id="86028"/>
    <lineage>
        <taxon>Eukaryota</taxon>
        <taxon>Fungi</taxon>
        <taxon>Dikarya</taxon>
        <taxon>Ascomycota</taxon>
        <taxon>Pezizomycotina</taxon>
        <taxon>Leotiomycetes</taxon>
        <taxon>Helotiales</taxon>
        <taxon>Ploettnerulaceae</taxon>
        <taxon>Oculimacula</taxon>
    </lineage>
</organism>
<feature type="compositionally biased region" description="Polar residues" evidence="1">
    <location>
        <begin position="1168"/>
        <end position="1181"/>
    </location>
</feature>
<feature type="compositionally biased region" description="Pro residues" evidence="1">
    <location>
        <begin position="1149"/>
        <end position="1160"/>
    </location>
</feature>
<feature type="compositionally biased region" description="Polar residues" evidence="1">
    <location>
        <begin position="1017"/>
        <end position="1044"/>
    </location>
</feature>
<sequence>MDELYTSLGYGKKECPEGFKTLDSELHAHLTAYERKVELGSKKKLSDETRRCATQFLTEKSRGVEFWPDNRHGFPIWPAAQLMITDTIGHILRRKARGSNSLRSKARSKAKQIDGIPDTKSHSKPCKKRQRNESCDEGYGTPNTGGIRRNEVMNEPEETAESRSYTQHIISLNPRADVKKVTDFTMAWLRTESSQWPEMADVKLLTFMHNREFYVSHYGNRSDLINILKKGSEIEILDAGVLYDIFRTRIRERIKFLVSQMSTGIEHPILELKSAGNAQMTKLFATMWRNREEIWELNSTAPSAAQAATSIKKQNLNKHRKTSGSKKPRSPIAFPNLGKEVPTTMEQTRLASMAGLALQMDTDAPEGAESGIQLTDQGPASATAASDDMVLQTRYRSRSLSMENSIVVDSLGRAGATPSTSPIPSSLRDLSWDKLEEILDANSQDPFSGRQVSAVPRDEPVFSMLSTDHFAPSDPTSLGSSRNGTVHVKDLTDNEKSGQFMAVDDTGNARFLKIEPILDTTHSIPATPHNQMLSASRQRTPNPALDCSAQPDHSIRPSWLPEPHARDLITHRAVSFRSPEVSIQAEAALSIETTTRKTSSPSLSSPIPTRSPRTTSPPSSPGSPSAAINKLSHYGSRGKKPGLPPKEKLPTNSHLILKQRLRAEKRVAVRREAAEWHEIRNREARASSQLSRTQEPESGAFAPLSVSARVSIPNEPPGSTDENIDSSKIQNEFPDYNCHQVQVDRPNTKIARCESISSSSGDSEASPEPTSHLDDASNVRHPLSPPFNRWHEIIPSASPAQISNEQNQTDGPCSVSMEELPSSAESEVPIHGLVHLMGLPRETPLLDYSHFLEPAEPETISAALSDAPLTISPSIIAGTVRVQDTSGGIDIQDDAMITDSAPQDSALQSSPDNTTASLEPPAPPKSAEGQALPVQTDESQEVKTCHPSQKSSTPPLSTRQIDTRTIEAPEAMHSTAPTPNEAYALPAQADIPQSSKQSTASEDPNTLPFTAREMDTRTMNPLETMSNSSPTLNEAQSLPMQSELPQPGKASAPSQSSETQPLSEHKSVEASAPRQESETPPASEQKTDTGFIGPPEPKANVEQTDTSLTASAHAIMVAKVSEIRNQGSREGTANATALDEPNEAAIRTSPPPTAENPPPQRHGVYSFVPQSTPFSSKPTPAESASFQALYSAQTKTKAPPPPSRALTRSSLPLRGTKTLELVIESASGVTSVDIGYPFSTLTNNTVLGFFSFYADISQTPIESFQTLIFAPTWPGCSSVEATKQTSEKAWKKTKRLLEMWYRMAQKAEPEEEEFQIMVQLPVDLTS</sequence>
<evidence type="ECO:0000313" key="2">
    <source>
        <dbReference type="EMBL" id="KAL2065752.1"/>
    </source>
</evidence>
<proteinExistence type="predicted"/>
<feature type="region of interest" description="Disordered" evidence="1">
    <location>
        <begin position="683"/>
        <end position="727"/>
    </location>
</feature>
<evidence type="ECO:0000313" key="3">
    <source>
        <dbReference type="Proteomes" id="UP001595075"/>
    </source>
</evidence>
<name>A0ABR4C744_9HELO</name>
<dbReference type="Proteomes" id="UP001595075">
    <property type="component" value="Unassembled WGS sequence"/>
</dbReference>
<feature type="region of interest" description="Disordered" evidence="1">
    <location>
        <begin position="95"/>
        <end position="164"/>
    </location>
</feature>
<feature type="region of interest" description="Disordered" evidence="1">
    <location>
        <begin position="306"/>
        <end position="341"/>
    </location>
</feature>
<feature type="compositionally biased region" description="Polar residues" evidence="1">
    <location>
        <begin position="991"/>
        <end position="1008"/>
    </location>
</feature>
<feature type="compositionally biased region" description="Polar residues" evidence="1">
    <location>
        <begin position="372"/>
        <end position="384"/>
    </location>
</feature>
<protein>
    <submittedName>
        <fullName evidence="2">Uncharacterized protein</fullName>
    </submittedName>
</protein>
<feature type="region of interest" description="Disordered" evidence="1">
    <location>
        <begin position="522"/>
        <end position="560"/>
    </location>
</feature>
<feature type="compositionally biased region" description="Polar residues" evidence="1">
    <location>
        <begin position="902"/>
        <end position="917"/>
    </location>
</feature>
<feature type="compositionally biased region" description="Polar residues" evidence="1">
    <location>
        <begin position="522"/>
        <end position="541"/>
    </location>
</feature>
<dbReference type="EMBL" id="JAZHXI010000012">
    <property type="protein sequence ID" value="KAL2065752.1"/>
    <property type="molecule type" value="Genomic_DNA"/>
</dbReference>
<feature type="compositionally biased region" description="Basic residues" evidence="1">
    <location>
        <begin position="315"/>
        <end position="329"/>
    </location>
</feature>
<reference evidence="2 3" key="1">
    <citation type="journal article" date="2024" name="Commun. Biol.">
        <title>Comparative genomic analysis of thermophilic fungi reveals convergent evolutionary adaptations and gene losses.</title>
        <authorList>
            <person name="Steindorff A.S."/>
            <person name="Aguilar-Pontes M.V."/>
            <person name="Robinson A.J."/>
            <person name="Andreopoulos B."/>
            <person name="LaButti K."/>
            <person name="Kuo A."/>
            <person name="Mondo S."/>
            <person name="Riley R."/>
            <person name="Otillar R."/>
            <person name="Haridas S."/>
            <person name="Lipzen A."/>
            <person name="Grimwood J."/>
            <person name="Schmutz J."/>
            <person name="Clum A."/>
            <person name="Reid I.D."/>
            <person name="Moisan M.C."/>
            <person name="Butler G."/>
            <person name="Nguyen T.T.M."/>
            <person name="Dewar K."/>
            <person name="Conant G."/>
            <person name="Drula E."/>
            <person name="Henrissat B."/>
            <person name="Hansel C."/>
            <person name="Singer S."/>
            <person name="Hutchinson M.I."/>
            <person name="de Vries R.P."/>
            <person name="Natvig D.O."/>
            <person name="Powell A.J."/>
            <person name="Tsang A."/>
            <person name="Grigoriev I.V."/>
        </authorList>
    </citation>
    <scope>NUCLEOTIDE SEQUENCE [LARGE SCALE GENOMIC DNA]</scope>
    <source>
        <strain evidence="2 3">CBS 494.80</strain>
    </source>
</reference>
<feature type="region of interest" description="Disordered" evidence="1">
    <location>
        <begin position="987"/>
        <end position="1107"/>
    </location>
</feature>
<feature type="compositionally biased region" description="Polar residues" evidence="1">
    <location>
        <begin position="1123"/>
        <end position="1135"/>
    </location>
</feature>
<comment type="caution">
    <text evidence="2">The sequence shown here is derived from an EMBL/GenBank/DDBJ whole genome shotgun (WGS) entry which is preliminary data.</text>
</comment>
<feature type="compositionally biased region" description="Low complexity" evidence="1">
    <location>
        <begin position="596"/>
        <end position="625"/>
    </location>
</feature>